<feature type="compositionally biased region" description="Basic residues" evidence="6">
    <location>
        <begin position="1428"/>
        <end position="1445"/>
    </location>
</feature>
<feature type="compositionally biased region" description="Acidic residues" evidence="6">
    <location>
        <begin position="179"/>
        <end position="191"/>
    </location>
</feature>
<dbReference type="PANTHER" id="PTHR21659">
    <property type="entry name" value="HYDROPHOBIC PROTEIN RCI2 LOW TEMPERATURE AND SALT RESPONSIVE PROTEIN LTI6 -RELATED"/>
    <property type="match status" value="1"/>
</dbReference>
<feature type="compositionally biased region" description="Basic and acidic residues" evidence="6">
    <location>
        <begin position="600"/>
        <end position="611"/>
    </location>
</feature>
<feature type="region of interest" description="Disordered" evidence="6">
    <location>
        <begin position="1425"/>
        <end position="1497"/>
    </location>
</feature>
<feature type="compositionally biased region" description="Basic and acidic residues" evidence="6">
    <location>
        <begin position="541"/>
        <end position="556"/>
    </location>
</feature>
<comment type="subcellular location">
    <subcellularLocation>
        <location evidence="1">Membrane</location>
    </subcellularLocation>
</comment>
<evidence type="ECO:0000256" key="6">
    <source>
        <dbReference type="SAM" id="MobiDB-lite"/>
    </source>
</evidence>
<feature type="compositionally biased region" description="Basic and acidic residues" evidence="6">
    <location>
        <begin position="1177"/>
        <end position="1192"/>
    </location>
</feature>
<feature type="compositionally biased region" description="Basic and acidic residues" evidence="6">
    <location>
        <begin position="517"/>
        <end position="526"/>
    </location>
</feature>
<dbReference type="PANTHER" id="PTHR21659:SF42">
    <property type="entry name" value="UPF0057 MEMBRANE PROTEIN ZK632.10-RELATED"/>
    <property type="match status" value="1"/>
</dbReference>
<feature type="region of interest" description="Disordered" evidence="6">
    <location>
        <begin position="1976"/>
        <end position="1997"/>
    </location>
</feature>
<feature type="signal peptide" evidence="8">
    <location>
        <begin position="1"/>
        <end position="19"/>
    </location>
</feature>
<feature type="compositionally biased region" description="Basic and acidic residues" evidence="6">
    <location>
        <begin position="750"/>
        <end position="766"/>
    </location>
</feature>
<feature type="compositionally biased region" description="Basic residues" evidence="6">
    <location>
        <begin position="740"/>
        <end position="749"/>
    </location>
</feature>
<feature type="compositionally biased region" description="Basic residues" evidence="6">
    <location>
        <begin position="635"/>
        <end position="648"/>
    </location>
</feature>
<evidence type="ECO:0000256" key="1">
    <source>
        <dbReference type="ARBA" id="ARBA00004370"/>
    </source>
</evidence>
<dbReference type="OrthoDB" id="2802411at2759"/>
<evidence type="ECO:0000256" key="3">
    <source>
        <dbReference type="ARBA" id="ARBA00022692"/>
    </source>
</evidence>
<dbReference type="InterPro" id="IPR000612">
    <property type="entry name" value="PMP3"/>
</dbReference>
<accession>A0A8R1YH37</accession>
<evidence type="ECO:0000313" key="10">
    <source>
        <dbReference type="Proteomes" id="UP000005239"/>
    </source>
</evidence>
<feature type="compositionally biased region" description="Basic and acidic residues" evidence="6">
    <location>
        <begin position="709"/>
        <end position="739"/>
    </location>
</feature>
<feature type="compositionally biased region" description="Basic and acidic residues" evidence="6">
    <location>
        <begin position="821"/>
        <end position="840"/>
    </location>
</feature>
<feature type="compositionally biased region" description="Basic and acidic residues" evidence="6">
    <location>
        <begin position="680"/>
        <end position="697"/>
    </location>
</feature>
<evidence type="ECO:0000256" key="4">
    <source>
        <dbReference type="ARBA" id="ARBA00022989"/>
    </source>
</evidence>
<feature type="compositionally biased region" description="Basic residues" evidence="6">
    <location>
        <begin position="698"/>
        <end position="708"/>
    </location>
</feature>
<feature type="compositionally biased region" description="Acidic residues" evidence="6">
    <location>
        <begin position="612"/>
        <end position="631"/>
    </location>
</feature>
<keyword evidence="4 7" id="KW-1133">Transmembrane helix</keyword>
<feature type="compositionally biased region" description="Basic residues" evidence="6">
    <location>
        <begin position="501"/>
        <end position="516"/>
    </location>
</feature>
<reference evidence="10" key="1">
    <citation type="journal article" date="2008" name="Nat. Genet.">
        <title>The Pristionchus pacificus genome provides a unique perspective on nematode lifestyle and parasitism.</title>
        <authorList>
            <person name="Dieterich C."/>
            <person name="Clifton S.W."/>
            <person name="Schuster L.N."/>
            <person name="Chinwalla A."/>
            <person name="Delehaunty K."/>
            <person name="Dinkelacker I."/>
            <person name="Fulton L."/>
            <person name="Fulton R."/>
            <person name="Godfrey J."/>
            <person name="Minx P."/>
            <person name="Mitreva M."/>
            <person name="Roeseler W."/>
            <person name="Tian H."/>
            <person name="Witte H."/>
            <person name="Yang S.P."/>
            <person name="Wilson R.K."/>
            <person name="Sommer R.J."/>
        </authorList>
    </citation>
    <scope>NUCLEOTIDE SEQUENCE [LARGE SCALE GENOMIC DNA]</scope>
    <source>
        <strain evidence="10">PS312</strain>
    </source>
</reference>
<keyword evidence="8" id="KW-0732">Signal</keyword>
<dbReference type="GO" id="GO:0016020">
    <property type="term" value="C:membrane"/>
    <property type="evidence" value="ECO:0007669"/>
    <property type="project" value="UniProtKB-SubCell"/>
</dbReference>
<keyword evidence="10" id="KW-1185">Reference proteome</keyword>
<evidence type="ECO:0000256" key="2">
    <source>
        <dbReference type="ARBA" id="ARBA00009530"/>
    </source>
</evidence>
<evidence type="ECO:0000256" key="7">
    <source>
        <dbReference type="SAM" id="Phobius"/>
    </source>
</evidence>
<proteinExistence type="inferred from homology"/>
<sequence>MRLWHYIFSVILLATVTTAQLRQFSFKKRGGSVTPAEETNRWPPDGPMEALEPMKAPVEEVEEPISVNARGYHEVPPAKAKNDDLERELRAQAEEELRREMKKKNGFQLAIDSTRNADSSPSLPNSLNRRAPNALLEFMQHARSTATEPPAAAIAEAERKKTPHTLFTSALDARALMEEEKDEHEEDEESTDSPQLSPRTIRRPVPSVIRDRIVKASQPNYRDSKDKPKTLSRLEKREERQFQRDSIKTKEPDEAGVLALKQVLSGSEQSWLARMEKEKEESRARLAERLKVEREKKEMEQVEDMEQATVFSGVLCKKSKLQKKRDAEKRQVEIEEAKKRAKHDYLRRRQEELDALAAKEKEEKEREKQERREVLKRAMENANRHLGRSDGRTEERRKITTTTTTTTEQPTTPAEESEDYEQMSGEDSKTRSTRRKKKMTSEVEDRREEDGEDDRSREAEVAKRGHVRRSRQYAEGDEEDADQVVENRRRRNHEEDYHGRERNRHKSSQKRKHRRREASEEKESTRRFRKTANIDEEDETNDTRRKVEEENSEERTSKRRRGRKESDEETSSRSGKNTRRRQIRGSVERHESRMRRREPFRKEKERRVEERSIEEEDYQEDYIDEDEEEDEISRLGKRRSEHKARGVKTRTEERVEEDEEENHTNRRRDEEREDDYEVEQMSRRNEEWEYEEPDHHMKLGIRRNHRRRGQEARRREKDNNEKEERYSKNNEERSEEMDHRRKVHIRMKNHAHDDHEGDSYERMGHDGRKRLREEDDEEEYEDNRKDGRKKKHGTSRSHRVNHKSSSIERLHPEEYDNEDRSDEHEVEKHRRSHDRTQSRNEHRRRAKDDSEDENSVESARLQRKIHHRRKDDRRNRKADSIEVEYQEVQVVVREERKEQTKPRTLQDEVKEVEKEMNKLLSVLRSRSAPVAVASRPARILTLQSQSSTNEHADHRRVKRSAGSEEEQVDLRRPRRSKKRRNDHEDEDEDEEETSSRTSRRNRKRHSEEDLSVDADIEESRKESSEVDEEAEVTTTQKPKKTTTKSPMKTSTQVPTKIRVVISDEEREQLQKEARKRVEREERLRREEYQQRRQQVEQTRKQDFAATLVRLVCPPGSVTNGSGGCSFSPLGAAAAAASDAESVNSKLMAASSDGSSAIESGVVRSSIAPRVKGQRAQRQKETWGRPKNQRSEDYEYVPDDEYGGLSGSTGGLGASALFRHGLGSSSSGSNTFHLEGLELPTLPQLKLPSAPDLHLPTVNLLNLLPPIRIPSGASLQSQQITRLFGLPTFPIHRPITLDNAEHLGHHHHLPMPLFPMLIPVIEPPRQERIERQPHRSNGNRSPLLGNRLAHARMKVLILLTIVGVAITSAEEAKTENQLKSSVADNEKQPIVAQETRDNAVLSIDEPAFVTGAPAVADLRIKRASFGGRKTQKRRSIKIRPRRRSVQRRADTVHTRGAHKRHHKEHGAHRKSHKQAHLKRNFSRDIFRKPHRRAHKAKKNRRIYAKYKIEKINILYSISHLTLSTLRAMARSPHSNSLLILLFSFLSLMYASKMDIERCGKDTACFVSRCEGDEVEKMIYLLDDSRDDPLNTCKILLQIKKLNKTWHVLFLRAQKLKLTEIKVHIGKFVAILRHDREEVHPRLNKYFMYYKSNVFKDDLIDIRLEFNMGLPHESEYLLYVELGREYVETNSEDREAFMKKIEQTLTCTTDGLSNIENLGKDFQVLPVDFSDTKLSCANTYSLAILTKGNKPVRIPTTLCENNKWRSENYFKLDNYEGLRDFLNKSDYWKEDDDVGELYTVPESLSIGCVQSACSQCKQTTEPVSNCLNCVQPQVIEPQDFDCAILIFTRDGKTVIQIEPECMGWSLWTDGGNALVNKLSCLPTRNQTEAVEDMETTTAIHPKRNLTGRRRISPRKIEDEPKTGAGEWMKLNWVSSILVPFLIVAVVGGCIIFLEFMLRTKDEQDQLFREERRREEELEEYDAVSHERSPIRKTSGSQSGEALNTMGGSLCENCCSLIIPPIGVWMAFGCGFHLCLNILLTILGYFPGLIHACCIINSREHHHH</sequence>
<comment type="similarity">
    <text evidence="2">Belongs to the UPF0057 (PMP3) family.</text>
</comment>
<dbReference type="Proteomes" id="UP000005239">
    <property type="component" value="Unassembled WGS sequence"/>
</dbReference>
<accession>A0A2A6CTU8</accession>
<feature type="compositionally biased region" description="Low complexity" evidence="6">
    <location>
        <begin position="400"/>
        <end position="414"/>
    </location>
</feature>
<protein>
    <submittedName>
        <fullName evidence="9">Uncharacterized protein</fullName>
    </submittedName>
</protein>
<feature type="compositionally biased region" description="Basic and acidic residues" evidence="6">
    <location>
        <begin position="222"/>
        <end position="253"/>
    </location>
</feature>
<reference evidence="9" key="2">
    <citation type="submission" date="2022-06" db="UniProtKB">
        <authorList>
            <consortium name="EnsemblMetazoa"/>
        </authorList>
    </citation>
    <scope>IDENTIFICATION</scope>
    <source>
        <strain evidence="9">PS312</strain>
    </source>
</reference>
<dbReference type="EnsemblMetazoa" id="PPA16153.1">
    <property type="protein sequence ID" value="PPA16153.1"/>
    <property type="gene ID" value="WBGene00105707"/>
</dbReference>
<evidence type="ECO:0000256" key="5">
    <source>
        <dbReference type="ARBA" id="ARBA00023136"/>
    </source>
</evidence>
<feature type="compositionally biased region" description="Basic and acidic residues" evidence="6">
    <location>
        <begin position="805"/>
        <end position="814"/>
    </location>
</feature>
<feature type="region of interest" description="Disordered" evidence="6">
    <location>
        <begin position="923"/>
        <end position="1093"/>
    </location>
</feature>
<evidence type="ECO:0000313" key="9">
    <source>
        <dbReference type="EnsemblMetazoa" id="PPA16153.1"/>
    </source>
</evidence>
<organism evidence="9 10">
    <name type="scientific">Pristionchus pacificus</name>
    <name type="common">Parasitic nematode worm</name>
    <dbReference type="NCBI Taxonomy" id="54126"/>
    <lineage>
        <taxon>Eukaryota</taxon>
        <taxon>Metazoa</taxon>
        <taxon>Ecdysozoa</taxon>
        <taxon>Nematoda</taxon>
        <taxon>Chromadorea</taxon>
        <taxon>Rhabditida</taxon>
        <taxon>Rhabditina</taxon>
        <taxon>Diplogasteromorpha</taxon>
        <taxon>Diplogasteroidea</taxon>
        <taxon>Neodiplogasteridae</taxon>
        <taxon>Pristionchus</taxon>
    </lineage>
</organism>
<feature type="compositionally biased region" description="Basic and acidic residues" evidence="6">
    <location>
        <begin position="324"/>
        <end position="398"/>
    </location>
</feature>
<feature type="compositionally biased region" description="Basic residues" evidence="6">
    <location>
        <begin position="786"/>
        <end position="802"/>
    </location>
</feature>
<gene>
    <name evidence="9" type="primary">WBGene00105707</name>
</gene>
<evidence type="ECO:0000256" key="8">
    <source>
        <dbReference type="SAM" id="SignalP"/>
    </source>
</evidence>
<keyword evidence="5 7" id="KW-0472">Membrane</keyword>
<name>A0A2A6CTU8_PRIPA</name>
<feature type="compositionally biased region" description="Basic residues" evidence="6">
    <location>
        <begin position="1487"/>
        <end position="1497"/>
    </location>
</feature>
<feature type="transmembrane region" description="Helical" evidence="7">
    <location>
        <begin position="2019"/>
        <end position="2043"/>
    </location>
</feature>
<feature type="region of interest" description="Disordered" evidence="6">
    <location>
        <begin position="173"/>
        <end position="253"/>
    </location>
</feature>
<feature type="compositionally biased region" description="Basic and acidic residues" evidence="6">
    <location>
        <begin position="439"/>
        <end position="463"/>
    </location>
</feature>
<keyword evidence="3 7" id="KW-0812">Transmembrane</keyword>
<feature type="compositionally biased region" description="Basic residues" evidence="6">
    <location>
        <begin position="1454"/>
        <end position="1479"/>
    </location>
</feature>
<feature type="compositionally biased region" description="Basic residues" evidence="6">
    <location>
        <begin position="861"/>
        <end position="871"/>
    </location>
</feature>
<feature type="region of interest" description="Disordered" evidence="6">
    <location>
        <begin position="323"/>
        <end position="882"/>
    </location>
</feature>
<feature type="compositionally biased region" description="Basic and acidic residues" evidence="6">
    <location>
        <begin position="1061"/>
        <end position="1093"/>
    </location>
</feature>
<feature type="compositionally biased region" description="Low complexity" evidence="6">
    <location>
        <begin position="1043"/>
        <end position="1052"/>
    </location>
</feature>
<dbReference type="Pfam" id="PF01679">
    <property type="entry name" value="Pmp3"/>
    <property type="match status" value="1"/>
</dbReference>
<feature type="chain" id="PRO_5043881890" evidence="8">
    <location>
        <begin position="20"/>
        <end position="2061"/>
    </location>
</feature>
<feature type="transmembrane region" description="Helical" evidence="7">
    <location>
        <begin position="1934"/>
        <end position="1955"/>
    </location>
</feature>
<feature type="region of interest" description="Disordered" evidence="6">
    <location>
        <begin position="1167"/>
        <end position="1194"/>
    </location>
</feature>